<accession>A0ABW2KLW5</accession>
<feature type="transmembrane region" description="Helical" evidence="1">
    <location>
        <begin position="614"/>
        <end position="634"/>
    </location>
</feature>
<comment type="caution">
    <text evidence="2">The sequence shown here is derived from an EMBL/GenBank/DDBJ whole genome shotgun (WGS) entry which is preliminary data.</text>
</comment>
<protein>
    <recommendedName>
        <fullName evidence="4">Phage-related protein</fullName>
    </recommendedName>
</protein>
<keyword evidence="1" id="KW-0472">Membrane</keyword>
<keyword evidence="1" id="KW-1133">Transmembrane helix</keyword>
<evidence type="ECO:0008006" key="4">
    <source>
        <dbReference type="Google" id="ProtNLM"/>
    </source>
</evidence>
<keyword evidence="3" id="KW-1185">Reference proteome</keyword>
<evidence type="ECO:0000313" key="3">
    <source>
        <dbReference type="Proteomes" id="UP001596540"/>
    </source>
</evidence>
<dbReference type="RefSeq" id="WP_379873462.1">
    <property type="nucleotide sequence ID" value="NZ_JBHTBH010000014.1"/>
</dbReference>
<dbReference type="EMBL" id="JBHTBH010000014">
    <property type="protein sequence ID" value="MFC7330822.1"/>
    <property type="molecule type" value="Genomic_DNA"/>
</dbReference>
<proteinExistence type="predicted"/>
<organism evidence="2 3">
    <name type="scientific">Marinactinospora rubrisoli</name>
    <dbReference type="NCBI Taxonomy" id="2715399"/>
    <lineage>
        <taxon>Bacteria</taxon>
        <taxon>Bacillati</taxon>
        <taxon>Actinomycetota</taxon>
        <taxon>Actinomycetes</taxon>
        <taxon>Streptosporangiales</taxon>
        <taxon>Nocardiopsidaceae</taxon>
        <taxon>Marinactinospora</taxon>
    </lineage>
</organism>
<keyword evidence="1" id="KW-0812">Transmembrane</keyword>
<evidence type="ECO:0000256" key="1">
    <source>
        <dbReference type="SAM" id="Phobius"/>
    </source>
</evidence>
<sequence length="842" mass="86455">MPGPGGRSVGRVNVRVAPDTSSFRVDLQRSLERLERTLTVNIPTRIDARRITADAIRIKRDLERQLADVSVGMDLRGAAQAQAELARVARDRTAEVRVAVDRPSLARAQSALSRLGDALSGLRGDGGGDPERRWEIAGLSSLAIAASAAVVPVVQVGAALAPLAGALAALPAVASSAGAAMATMRVATLGVGDAITAAAEGNAEKLAEALERLSPAARSFVGEVQALTPAFRNLQQSVQDAFFAQFAGDLTEISARLLPSLQRGMVDVADAMGGAASELAEFASSAQAVQFIDQTFASTATAIRNAEGALPAFLSGLAAIGTAGLPYVERLWAALDNAAERFRDWATTAAESGRVTEWIDGAITAFSQLGSIAGNVAGILGAIFEAAGDGGILATLDQLTGGLDDFLASAEGMSALEGIFQGLTDLGSALTPVLGALVMGVGTLAPIVGRLAEALGPVLTSAINGLVPALAELEPGLTALINGLGEGIDALVSTGALQLVGEALSAIMVALAPLLPALGELVGVLAGALAEALIAIAPSLQLVAETLADSLTPAMPELSAGFTELVEAIAPLIPQLVQALLPVLQVLPELLLLTAEQSRSWARIITILTPAIELLVAGLALVVTGLSAVISWIVRAVTRLYSLQRSAQRVGTAIGTAIGRMHNRIVAAVSGAIQYLVSLPGRIMSAFSRARSWLVNAGLNLIYGLMDGINRAIGALWRQISSIAQSVRDFWPFSPARRGPLRTHPMDQAGRNLAAMLADGMAQGESLVASAASRLAGAAVLPDIAGEATLSASTERAAGQADRLGALVAAVEALAGRDVVLVVDSQEIARATERGQRQLARR</sequence>
<name>A0ABW2KLW5_9ACTN</name>
<evidence type="ECO:0000313" key="2">
    <source>
        <dbReference type="EMBL" id="MFC7330822.1"/>
    </source>
</evidence>
<reference evidence="3" key="1">
    <citation type="journal article" date="2019" name="Int. J. Syst. Evol. Microbiol.">
        <title>The Global Catalogue of Microorganisms (GCM) 10K type strain sequencing project: providing services to taxonomists for standard genome sequencing and annotation.</title>
        <authorList>
            <consortium name="The Broad Institute Genomics Platform"/>
            <consortium name="The Broad Institute Genome Sequencing Center for Infectious Disease"/>
            <person name="Wu L."/>
            <person name="Ma J."/>
        </authorList>
    </citation>
    <scope>NUCLEOTIDE SEQUENCE [LARGE SCALE GENOMIC DNA]</scope>
    <source>
        <strain evidence="3">CGMCC 4.7382</strain>
    </source>
</reference>
<dbReference type="Proteomes" id="UP001596540">
    <property type="component" value="Unassembled WGS sequence"/>
</dbReference>
<gene>
    <name evidence="2" type="ORF">ACFQRF_24105</name>
</gene>